<dbReference type="SMART" id="SM00646">
    <property type="entry name" value="Ami_3"/>
    <property type="match status" value="1"/>
</dbReference>
<dbReference type="GO" id="GO:0009253">
    <property type="term" value="P:peptidoglycan catabolic process"/>
    <property type="evidence" value="ECO:0007669"/>
    <property type="project" value="InterPro"/>
</dbReference>
<dbReference type="CDD" id="cd02696">
    <property type="entry name" value="MurNAc-LAA"/>
    <property type="match status" value="1"/>
</dbReference>
<proteinExistence type="predicted"/>
<dbReference type="InterPro" id="IPR051922">
    <property type="entry name" value="Bact_Sporulation_Assoc"/>
</dbReference>
<dbReference type="STRING" id="1533.SAMN05443638_11922"/>
<dbReference type="Pfam" id="PF01520">
    <property type="entry name" value="Amidase_3"/>
    <property type="match status" value="1"/>
</dbReference>
<dbReference type="Proteomes" id="UP000184035">
    <property type="component" value="Unassembled WGS sequence"/>
</dbReference>
<reference evidence="2 3" key="1">
    <citation type="submission" date="2016-11" db="EMBL/GenBank/DDBJ databases">
        <authorList>
            <person name="Jaros S."/>
            <person name="Januszkiewicz K."/>
            <person name="Wedrychowicz H."/>
        </authorList>
    </citation>
    <scope>NUCLEOTIDE SEQUENCE [LARGE SCALE GENOMIC DNA]</scope>
    <source>
        <strain evidence="2 3">DSM 2631</strain>
    </source>
</reference>
<dbReference type="InterPro" id="IPR002508">
    <property type="entry name" value="MurNAc-LAA_cat"/>
</dbReference>
<organism evidence="2 3">
    <name type="scientific">Clostridium fallax</name>
    <dbReference type="NCBI Taxonomy" id="1533"/>
    <lineage>
        <taxon>Bacteria</taxon>
        <taxon>Bacillati</taxon>
        <taxon>Bacillota</taxon>
        <taxon>Clostridia</taxon>
        <taxon>Eubacteriales</taxon>
        <taxon>Clostridiaceae</taxon>
        <taxon>Clostridium</taxon>
    </lineage>
</organism>
<evidence type="ECO:0000259" key="1">
    <source>
        <dbReference type="SMART" id="SM00646"/>
    </source>
</evidence>
<dbReference type="PANTHER" id="PTHR30032">
    <property type="entry name" value="N-ACETYLMURAMOYL-L-ALANINE AMIDASE-RELATED"/>
    <property type="match status" value="1"/>
</dbReference>
<evidence type="ECO:0000313" key="2">
    <source>
        <dbReference type="EMBL" id="SHE94332.1"/>
    </source>
</evidence>
<evidence type="ECO:0000313" key="3">
    <source>
        <dbReference type="Proteomes" id="UP000184035"/>
    </source>
</evidence>
<protein>
    <submittedName>
        <fullName evidence="2">N-acetylmuramoyl-L-alanine amidase</fullName>
    </submittedName>
</protein>
<dbReference type="RefSeq" id="WP_072896696.1">
    <property type="nucleotide sequence ID" value="NZ_FQVM01000019.1"/>
</dbReference>
<dbReference type="AlphaFoldDB" id="A0A1M4XMA5"/>
<dbReference type="EMBL" id="FQVM01000019">
    <property type="protein sequence ID" value="SHE94332.1"/>
    <property type="molecule type" value="Genomic_DNA"/>
</dbReference>
<dbReference type="GO" id="GO:0008745">
    <property type="term" value="F:N-acetylmuramoyl-L-alanine amidase activity"/>
    <property type="evidence" value="ECO:0007669"/>
    <property type="project" value="InterPro"/>
</dbReference>
<keyword evidence="3" id="KW-1185">Reference proteome</keyword>
<dbReference type="Gene3D" id="3.40.630.40">
    <property type="entry name" value="Zn-dependent exopeptidases"/>
    <property type="match status" value="1"/>
</dbReference>
<name>A0A1M4XMA5_9CLOT</name>
<feature type="domain" description="MurNAc-LAA" evidence="1">
    <location>
        <begin position="62"/>
        <end position="170"/>
    </location>
</feature>
<dbReference type="PANTHER" id="PTHR30032:SF1">
    <property type="entry name" value="N-ACETYLMURAMOYL-L-ALANINE AMIDASE LYTC"/>
    <property type="match status" value="1"/>
</dbReference>
<sequence length="321" mass="37337">MIIGKRAGHSDNFIGSVGIVNEHEQMKILDKITTDILVKYGHKVIDCNSNGYSENEELKEGADKANSQYIDLFLSLHMNSFNGKANGTECLVYNEYSKAKEVAKRITFNLSKLGFFNRGVKYNSNLYEMKNIEAPNIIVEVCFCDSKVDIDIYNRYSWEELGYAICNGIDYNIPLRPPEEDNLYYIETKVLDYGTLGIYLSHVVPYFLGVVIYALSYSNNIWIETEYLTEEEEKNLREILVKEKLYYKTEEENGEKYIVTNYLPYGEFGVNILEILKYFGSINCYLLSDDKKIWFDTQWLNKYQCEKIKNSLGSWVYDIKS</sequence>
<accession>A0A1M4XMA5</accession>
<dbReference type="OrthoDB" id="5344211at2"/>
<gene>
    <name evidence="2" type="ORF">SAMN05443638_11922</name>
</gene>
<dbReference type="SUPFAM" id="SSF53187">
    <property type="entry name" value="Zn-dependent exopeptidases"/>
    <property type="match status" value="1"/>
</dbReference>